<dbReference type="Proteomes" id="UP000053958">
    <property type="component" value="Unassembled WGS sequence"/>
</dbReference>
<evidence type="ECO:0000313" key="9">
    <source>
        <dbReference type="Proteomes" id="UP000053958"/>
    </source>
</evidence>
<keyword evidence="5" id="KW-0326">Glycosidase</keyword>
<dbReference type="GO" id="GO:0005737">
    <property type="term" value="C:cytoplasm"/>
    <property type="evidence" value="ECO:0007669"/>
    <property type="project" value="TreeGrafter"/>
</dbReference>
<dbReference type="GO" id="GO:0046872">
    <property type="term" value="F:metal ion binding"/>
    <property type="evidence" value="ECO:0007669"/>
    <property type="project" value="UniProtKB-KW"/>
</dbReference>
<feature type="region of interest" description="Disordered" evidence="6">
    <location>
        <begin position="375"/>
        <end position="419"/>
    </location>
</feature>
<reference evidence="8 9" key="1">
    <citation type="submission" date="2015-04" db="EMBL/GenBank/DDBJ databases">
        <authorList>
            <person name="Heijne W.H."/>
            <person name="Fedorova N.D."/>
            <person name="Nierman W.C."/>
            <person name="Vollebregt A.W."/>
            <person name="Zhao Z."/>
            <person name="Wu L."/>
            <person name="Kumar M."/>
            <person name="Stam H."/>
            <person name="van den Berg M.A."/>
            <person name="Pel H.J."/>
        </authorList>
    </citation>
    <scope>NUCLEOTIDE SEQUENCE [LARGE SCALE GENOMIC DNA]</scope>
    <source>
        <strain evidence="8 9">CBS 393.64</strain>
    </source>
</reference>
<name>A0A0F4YVP5_RASE3</name>
<dbReference type="InterPro" id="IPR029056">
    <property type="entry name" value="Ribokinase-like"/>
</dbReference>
<dbReference type="PANTHER" id="PTHR42909:SF1">
    <property type="entry name" value="CARBOHYDRATE KINASE PFKB DOMAIN-CONTAINING PROTEIN"/>
    <property type="match status" value="1"/>
</dbReference>
<evidence type="ECO:0000256" key="6">
    <source>
        <dbReference type="SAM" id="MobiDB-lite"/>
    </source>
</evidence>
<dbReference type="CDD" id="cd01941">
    <property type="entry name" value="YeiC_kinase_like"/>
    <property type="match status" value="1"/>
</dbReference>
<dbReference type="GO" id="GO:0004730">
    <property type="term" value="F:pseudouridylate synthase activity"/>
    <property type="evidence" value="ECO:0007669"/>
    <property type="project" value="InterPro"/>
</dbReference>
<comment type="caution">
    <text evidence="8">The sequence shown here is derived from an EMBL/GenBank/DDBJ whole genome shotgun (WGS) entry which is preliminary data.</text>
</comment>
<dbReference type="AlphaFoldDB" id="A0A0F4YVP5"/>
<proteinExistence type="inferred from homology"/>
<keyword evidence="1" id="KW-0479">Metal-binding</keyword>
<evidence type="ECO:0000256" key="1">
    <source>
        <dbReference type="ARBA" id="ARBA00022723"/>
    </source>
</evidence>
<dbReference type="Pfam" id="PF00294">
    <property type="entry name" value="PfkB"/>
    <property type="match status" value="1"/>
</dbReference>
<dbReference type="InterPro" id="IPR022830">
    <property type="entry name" value="Indigdn_synthA-like"/>
</dbReference>
<dbReference type="InterPro" id="IPR011611">
    <property type="entry name" value="PfkB_dom"/>
</dbReference>
<evidence type="ECO:0000256" key="2">
    <source>
        <dbReference type="ARBA" id="ARBA00022801"/>
    </source>
</evidence>
<feature type="compositionally biased region" description="Low complexity" evidence="6">
    <location>
        <begin position="384"/>
        <end position="395"/>
    </location>
</feature>
<accession>A0A0F4YVP5</accession>
<keyword evidence="4" id="KW-0456">Lyase</keyword>
<evidence type="ECO:0000313" key="8">
    <source>
        <dbReference type="EMBL" id="KKA22372.1"/>
    </source>
</evidence>
<dbReference type="GeneID" id="25315927"/>
<sequence length="827" mass="87743">MIFSRTVARLRGFPARRPASGLRRLSQKAAEFAGSKFFQVAEEVRDAVATGKPVVALETTIYTHGFPYPDNVALASLLESVVRTNGGVPATIAVFNGVARVGLGAEEIIELASTAKTKSALKVSRRDLGYICGLGMAGKRIHGGTTVSGTMILAHLAGIKVFGTGGLGGVHRGGESTMDISADLTELGRTPVAVVSSGCKSFLDIPRTLEYLETEGVLVGTFADGRTGPVDFPAFFSRDSGVKSPKVIQDEAEAAAIICESDLIVIHHLIQLFTNGTPSTVAQSQLPLSSGIHFANPVPEQHSIPKSEMDEVIKEALRLADVEGFHGSDNTPFVLSKIKELTGGKSVAANRALVESNVRRATRVAVELAKLEQAHGGQIDRRMPVSSGAVSDPSASSPPPLQHDNKVETPVSSTESQKRVEKADVLVAGSLAIDFSCDYAPLGDRRKEISPFPHTSNPAIIGQSLGGVGHNVALAARYAGSSVLFCSAVADDLSGRAALSALEKENLSTKGVQTLPPSLGVRTAQYVAVNDAKKDLVVAMADMGIMELPEHDFNFDNFWDPILARTKPNWVVVDANWSAGVLAKWISCAKYHGARVAFEPVSTAKSTRIFSKDRSGGAVIGPSDTVPNHKLNLAAPNRLELASMYTTARENGLFDSSGWWNVIDALGMSSSGSRDRLISITSKAIVDEGLPQQSIQLLPFIPCILTKLGPQGVLLTQLLQPNDPRLTSADSAPYILSRATDNSLIGGVYMRLFPPETVLADKDVVSVNGAGDTLLGVVMAGLAMKSETKQVKRLEDIIPVAQKASLKTLQSPDSVSVDIRGLRTLLE</sequence>
<protein>
    <submittedName>
        <fullName evidence="8">IdgA domain protein</fullName>
    </submittedName>
</protein>
<evidence type="ECO:0000256" key="4">
    <source>
        <dbReference type="ARBA" id="ARBA00023239"/>
    </source>
</evidence>
<dbReference type="RefSeq" id="XP_013328984.1">
    <property type="nucleotide sequence ID" value="XM_013473530.1"/>
</dbReference>
<dbReference type="OrthoDB" id="198885at2759"/>
<dbReference type="GO" id="GO:0016798">
    <property type="term" value="F:hydrolase activity, acting on glycosyl bonds"/>
    <property type="evidence" value="ECO:0007669"/>
    <property type="project" value="UniProtKB-KW"/>
</dbReference>
<dbReference type="SUPFAM" id="SSF53613">
    <property type="entry name" value="Ribokinase-like"/>
    <property type="match status" value="1"/>
</dbReference>
<evidence type="ECO:0000256" key="3">
    <source>
        <dbReference type="ARBA" id="ARBA00023211"/>
    </source>
</evidence>
<dbReference type="HAMAP" id="MF_01876">
    <property type="entry name" value="PsiMP_glycosidase"/>
    <property type="match status" value="1"/>
</dbReference>
<dbReference type="InterPro" id="IPR007342">
    <property type="entry name" value="PsuG"/>
</dbReference>
<evidence type="ECO:0000256" key="5">
    <source>
        <dbReference type="ARBA" id="ARBA00023295"/>
    </source>
</evidence>
<feature type="domain" description="Carbohydrate kinase PfkB" evidence="7">
    <location>
        <begin position="424"/>
        <end position="552"/>
    </location>
</feature>
<keyword evidence="2" id="KW-0378">Hydrolase</keyword>
<dbReference type="STRING" id="1408163.A0A0F4YVP5"/>
<evidence type="ECO:0000259" key="7">
    <source>
        <dbReference type="Pfam" id="PF00294"/>
    </source>
</evidence>
<dbReference type="Pfam" id="PF04227">
    <property type="entry name" value="Indigoidine_A"/>
    <property type="match status" value="2"/>
</dbReference>
<dbReference type="EMBL" id="LASV01000143">
    <property type="protein sequence ID" value="KKA22372.1"/>
    <property type="molecule type" value="Genomic_DNA"/>
</dbReference>
<dbReference type="Gene3D" id="3.40.1190.20">
    <property type="match status" value="1"/>
</dbReference>
<keyword evidence="9" id="KW-1185">Reference proteome</keyword>
<dbReference type="Gene3D" id="3.40.1790.10">
    <property type="entry name" value="Indigoidine synthase domain"/>
    <property type="match status" value="1"/>
</dbReference>
<gene>
    <name evidence="8" type="ORF">T310_3578</name>
</gene>
<keyword evidence="3" id="KW-0464">Manganese</keyword>
<dbReference type="PANTHER" id="PTHR42909">
    <property type="entry name" value="ZGC:136858"/>
    <property type="match status" value="1"/>
</dbReference>
<dbReference type="SUPFAM" id="SSF110581">
    <property type="entry name" value="Indigoidine synthase A-like"/>
    <property type="match status" value="1"/>
</dbReference>
<organism evidence="8 9">
    <name type="scientific">Rasamsonia emersonii (strain ATCC 16479 / CBS 393.64 / IMI 116815)</name>
    <dbReference type="NCBI Taxonomy" id="1408163"/>
    <lineage>
        <taxon>Eukaryota</taxon>
        <taxon>Fungi</taxon>
        <taxon>Dikarya</taxon>
        <taxon>Ascomycota</taxon>
        <taxon>Pezizomycotina</taxon>
        <taxon>Eurotiomycetes</taxon>
        <taxon>Eurotiomycetidae</taxon>
        <taxon>Eurotiales</taxon>
        <taxon>Trichocomaceae</taxon>
        <taxon>Rasamsonia</taxon>
    </lineage>
</organism>